<dbReference type="Gene3D" id="3.60.21.10">
    <property type="match status" value="1"/>
</dbReference>
<protein>
    <submittedName>
        <fullName evidence="5">Metallophosphoesterase</fullName>
    </submittedName>
</protein>
<dbReference type="EMBL" id="BAABEY010000012">
    <property type="protein sequence ID" value="GAA4435233.1"/>
    <property type="molecule type" value="Genomic_DNA"/>
</dbReference>
<evidence type="ECO:0000259" key="4">
    <source>
        <dbReference type="Pfam" id="PF16656"/>
    </source>
</evidence>
<dbReference type="Pfam" id="PF00149">
    <property type="entry name" value="Metallophos"/>
    <property type="match status" value="1"/>
</dbReference>
<dbReference type="Proteomes" id="UP001501508">
    <property type="component" value="Unassembled WGS sequence"/>
</dbReference>
<feature type="domain" description="Calcineurin-like phosphoesterase" evidence="3">
    <location>
        <begin position="156"/>
        <end position="347"/>
    </location>
</feature>
<evidence type="ECO:0000256" key="1">
    <source>
        <dbReference type="ARBA" id="ARBA00022729"/>
    </source>
</evidence>
<dbReference type="RefSeq" id="WP_345027121.1">
    <property type="nucleotide sequence ID" value="NZ_BAABEY010000012.1"/>
</dbReference>
<dbReference type="InterPro" id="IPR039331">
    <property type="entry name" value="PAPs-like"/>
</dbReference>
<proteinExistence type="predicted"/>
<dbReference type="InterPro" id="IPR015914">
    <property type="entry name" value="PAPs_N"/>
</dbReference>
<feature type="chain" id="PRO_5045195903" evidence="2">
    <location>
        <begin position="32"/>
        <end position="400"/>
    </location>
</feature>
<keyword evidence="6" id="KW-1185">Reference proteome</keyword>
<dbReference type="InterPro" id="IPR029052">
    <property type="entry name" value="Metallo-depent_PP-like"/>
</dbReference>
<keyword evidence="1 2" id="KW-0732">Signal</keyword>
<dbReference type="SUPFAM" id="SSF56300">
    <property type="entry name" value="Metallo-dependent phosphatases"/>
    <property type="match status" value="1"/>
</dbReference>
<name>A0ABP8LTU3_9BACT</name>
<organism evidence="5 6">
    <name type="scientific">Ravibacter arvi</name>
    <dbReference type="NCBI Taxonomy" id="2051041"/>
    <lineage>
        <taxon>Bacteria</taxon>
        <taxon>Pseudomonadati</taxon>
        <taxon>Bacteroidota</taxon>
        <taxon>Cytophagia</taxon>
        <taxon>Cytophagales</taxon>
        <taxon>Spirosomataceae</taxon>
        <taxon>Ravibacter</taxon>
    </lineage>
</organism>
<accession>A0ABP8LTU3</accession>
<dbReference type="Pfam" id="PF16656">
    <property type="entry name" value="Pur_ac_phosph_N"/>
    <property type="match status" value="1"/>
</dbReference>
<sequence>MNKSSFRKKGNRFRYGLALALALLTAGAGYAQGNFKITHGPYLQALHDTGVTIVWTTDSLATGWVELAPDDSTHFYQSERPKFFASDNGFKNISKIHKVTLRGLRPGTAYRYRVFSQEVTSHVGASVRYGRVAATQVYQRKPLRFVTSDPAQKEVTFGVINDIHGRNEVMEKLLGNLDFKKTDLVFFNGDMANDLRTEDQMFTDFMDTGTKVFASEVPMYYARGNHETRGQYASPFPHYFPSSTGKLYYLVRRGPICFVVLDCGEDKPDSDIEYSGIVNMDYYRSEEAEWLKEALQSPEYKSAPYKVVVCHMPPFGGWHGEKEIAEKFVPLLNQAGAQVMLSGHLHRHVKAAPAGGSRFPVMVNSNNNMLRAKANEQRLLIEVLDQQGKVVESLELKPQK</sequence>
<evidence type="ECO:0000256" key="2">
    <source>
        <dbReference type="SAM" id="SignalP"/>
    </source>
</evidence>
<gene>
    <name evidence="5" type="ORF">GCM10023091_11320</name>
</gene>
<evidence type="ECO:0000313" key="6">
    <source>
        <dbReference type="Proteomes" id="UP001501508"/>
    </source>
</evidence>
<reference evidence="6" key="1">
    <citation type="journal article" date="2019" name="Int. J. Syst. Evol. Microbiol.">
        <title>The Global Catalogue of Microorganisms (GCM) 10K type strain sequencing project: providing services to taxonomists for standard genome sequencing and annotation.</title>
        <authorList>
            <consortium name="The Broad Institute Genomics Platform"/>
            <consortium name="The Broad Institute Genome Sequencing Center for Infectious Disease"/>
            <person name="Wu L."/>
            <person name="Ma J."/>
        </authorList>
    </citation>
    <scope>NUCLEOTIDE SEQUENCE [LARGE SCALE GENOMIC DNA]</scope>
    <source>
        <strain evidence="6">JCM 31920</strain>
    </source>
</reference>
<evidence type="ECO:0000259" key="3">
    <source>
        <dbReference type="Pfam" id="PF00149"/>
    </source>
</evidence>
<feature type="signal peptide" evidence="2">
    <location>
        <begin position="1"/>
        <end position="31"/>
    </location>
</feature>
<dbReference type="PANTHER" id="PTHR22953:SF153">
    <property type="entry name" value="PURPLE ACID PHOSPHATASE"/>
    <property type="match status" value="1"/>
</dbReference>
<comment type="caution">
    <text evidence="5">The sequence shown here is derived from an EMBL/GenBank/DDBJ whole genome shotgun (WGS) entry which is preliminary data.</text>
</comment>
<dbReference type="InterPro" id="IPR008963">
    <property type="entry name" value="Purple_acid_Pase-like_N"/>
</dbReference>
<dbReference type="Gene3D" id="2.60.40.380">
    <property type="entry name" value="Purple acid phosphatase-like, N-terminal"/>
    <property type="match status" value="1"/>
</dbReference>
<dbReference type="SUPFAM" id="SSF49363">
    <property type="entry name" value="Purple acid phosphatase, N-terminal domain"/>
    <property type="match status" value="1"/>
</dbReference>
<feature type="domain" description="Purple acid phosphatase N-terminal" evidence="4">
    <location>
        <begin position="44"/>
        <end position="123"/>
    </location>
</feature>
<dbReference type="PANTHER" id="PTHR22953">
    <property type="entry name" value="ACID PHOSPHATASE RELATED"/>
    <property type="match status" value="1"/>
</dbReference>
<evidence type="ECO:0000313" key="5">
    <source>
        <dbReference type="EMBL" id="GAA4435233.1"/>
    </source>
</evidence>
<dbReference type="InterPro" id="IPR004843">
    <property type="entry name" value="Calcineurin-like_PHP"/>
</dbReference>